<dbReference type="EMBL" id="CAJNOI010000213">
    <property type="protein sequence ID" value="CAF1187785.1"/>
    <property type="molecule type" value="Genomic_DNA"/>
</dbReference>
<accession>A0A814VE54</accession>
<dbReference type="EMBL" id="CAJNOM010000349">
    <property type="protein sequence ID" value="CAF1381439.1"/>
    <property type="molecule type" value="Genomic_DNA"/>
</dbReference>
<gene>
    <name evidence="3" type="ORF">BJG266_LOCUS26152</name>
    <name evidence="4" type="ORF">QVE165_LOCUS35683</name>
</gene>
<dbReference type="Proteomes" id="UP000663832">
    <property type="component" value="Unassembled WGS sequence"/>
</dbReference>
<feature type="domain" description="Letm1 RBD" evidence="2">
    <location>
        <begin position="69"/>
        <end position="266"/>
    </location>
</feature>
<keyword evidence="5" id="KW-1185">Reference proteome</keyword>
<dbReference type="OrthoDB" id="10033764at2759"/>
<keyword evidence="1" id="KW-0472">Membrane</keyword>
<dbReference type="Proteomes" id="UP000663877">
    <property type="component" value="Unassembled WGS sequence"/>
</dbReference>
<dbReference type="InterPro" id="IPR033122">
    <property type="entry name" value="LETM1-like_RBD"/>
</dbReference>
<sequence>MNNLYLLNYSHHVIYSNFRLISSSLTPVKPTVISRIRYVLKHYWLGSKLLYNNYRAIQGIKKKDENSITRIDKLSQEQFRYDIRVGIPFVTLFNIPILGYLAPLIALFAPKYLPSTLIMPTQQITFLKDDAKTSSSIIDSFMKFNKTQYNDETIYGMIPVIQFINQVTTSDDPYKSIISSIPEYSILFSKCYPLSSFSREHLLILHKSVLHSSFLARFFLSNYSLEAQLEMWQYRTLIDDKQIGNIDKLSPYELVSSLYKRGLYLHVNDMGKILENQQKNNLNKTNEIIEINQKILNDWKQLLYQWIDIHKKLSKYNPISTTFLLHISPLLVKQ</sequence>
<name>A0A814VE54_9BILA</name>
<dbReference type="AlphaFoldDB" id="A0A814VE54"/>
<comment type="caution">
    <text evidence="3">The sequence shown here is derived from an EMBL/GenBank/DDBJ whole genome shotgun (WGS) entry which is preliminary data.</text>
</comment>
<proteinExistence type="predicted"/>
<dbReference type="GO" id="GO:0043022">
    <property type="term" value="F:ribosome binding"/>
    <property type="evidence" value="ECO:0007669"/>
    <property type="project" value="InterPro"/>
</dbReference>
<dbReference type="Pfam" id="PF07766">
    <property type="entry name" value="LETM1_RBD"/>
    <property type="match status" value="1"/>
</dbReference>
<organism evidence="3 6">
    <name type="scientific">Adineta steineri</name>
    <dbReference type="NCBI Taxonomy" id="433720"/>
    <lineage>
        <taxon>Eukaryota</taxon>
        <taxon>Metazoa</taxon>
        <taxon>Spiralia</taxon>
        <taxon>Gnathifera</taxon>
        <taxon>Rotifera</taxon>
        <taxon>Eurotatoria</taxon>
        <taxon>Bdelloidea</taxon>
        <taxon>Adinetida</taxon>
        <taxon>Adinetidae</taxon>
        <taxon>Adineta</taxon>
    </lineage>
</organism>
<protein>
    <recommendedName>
        <fullName evidence="2">Letm1 RBD domain-containing protein</fullName>
    </recommendedName>
</protein>
<evidence type="ECO:0000313" key="3">
    <source>
        <dbReference type="EMBL" id="CAF1187785.1"/>
    </source>
</evidence>
<reference evidence="3" key="1">
    <citation type="submission" date="2021-02" db="EMBL/GenBank/DDBJ databases">
        <authorList>
            <person name="Nowell W R."/>
        </authorList>
    </citation>
    <scope>NUCLEOTIDE SEQUENCE</scope>
</reference>
<evidence type="ECO:0000313" key="5">
    <source>
        <dbReference type="Proteomes" id="UP000663832"/>
    </source>
</evidence>
<evidence type="ECO:0000313" key="6">
    <source>
        <dbReference type="Proteomes" id="UP000663877"/>
    </source>
</evidence>
<evidence type="ECO:0000259" key="2">
    <source>
        <dbReference type="Pfam" id="PF07766"/>
    </source>
</evidence>
<evidence type="ECO:0000256" key="1">
    <source>
        <dbReference type="SAM" id="Phobius"/>
    </source>
</evidence>
<keyword evidence="1" id="KW-0812">Transmembrane</keyword>
<feature type="transmembrane region" description="Helical" evidence="1">
    <location>
        <begin position="85"/>
        <end position="109"/>
    </location>
</feature>
<evidence type="ECO:0000313" key="4">
    <source>
        <dbReference type="EMBL" id="CAF1381439.1"/>
    </source>
</evidence>
<keyword evidence="1" id="KW-1133">Transmembrane helix</keyword>